<feature type="region of interest" description="Disordered" evidence="1">
    <location>
        <begin position="835"/>
        <end position="866"/>
    </location>
</feature>
<evidence type="ECO:0000313" key="4">
    <source>
        <dbReference type="Proteomes" id="UP000604046"/>
    </source>
</evidence>
<feature type="region of interest" description="Disordered" evidence="1">
    <location>
        <begin position="335"/>
        <end position="356"/>
    </location>
</feature>
<dbReference type="Proteomes" id="UP000604046">
    <property type="component" value="Unassembled WGS sequence"/>
</dbReference>
<feature type="domain" description="Tc1-like transposase DDE" evidence="2">
    <location>
        <begin position="2607"/>
        <end position="2726"/>
    </location>
</feature>
<feature type="compositionally biased region" description="Basic and acidic residues" evidence="1">
    <location>
        <begin position="1174"/>
        <end position="1184"/>
    </location>
</feature>
<dbReference type="Gene3D" id="3.30.420.10">
    <property type="entry name" value="Ribonuclease H-like superfamily/Ribonuclease H"/>
    <property type="match status" value="2"/>
</dbReference>
<feature type="compositionally biased region" description="Basic and acidic residues" evidence="1">
    <location>
        <begin position="1000"/>
        <end position="1028"/>
    </location>
</feature>
<feature type="region of interest" description="Disordered" evidence="1">
    <location>
        <begin position="609"/>
        <end position="643"/>
    </location>
</feature>
<dbReference type="OrthoDB" id="5379619at2759"/>
<name>A0A812LTK4_9DINO</name>
<feature type="compositionally biased region" description="Basic and acidic residues" evidence="1">
    <location>
        <begin position="885"/>
        <end position="918"/>
    </location>
</feature>
<accession>A0A812LTK4</accession>
<comment type="caution">
    <text evidence="3">The sequence shown here is derived from an EMBL/GenBank/DDBJ whole genome shotgun (WGS) entry which is preliminary data.</text>
</comment>
<evidence type="ECO:0000256" key="1">
    <source>
        <dbReference type="SAM" id="MobiDB-lite"/>
    </source>
</evidence>
<feature type="compositionally biased region" description="Low complexity" evidence="1">
    <location>
        <begin position="946"/>
        <end position="956"/>
    </location>
</feature>
<feature type="compositionally biased region" description="Polar residues" evidence="1">
    <location>
        <begin position="211"/>
        <end position="232"/>
    </location>
</feature>
<sequence length="3420" mass="381162">MKTPAAAMPNMARRAAVKDIDTVALAVDLERVWRDWKEEMQHPLAVDIYDALKASQAPRGALLAKLAPVLFAFLRSSPEGEIKWLQLKEAISTVHARIVQTDQASVWAPAQPPVGDDVMAGRWAQTAMVMLCHIRQLKTVEKFDCVVRGLGGQARGDMTRIRDILVQSTSGPAEAGTGQTAAAPLKPTTLSQESPLAPRKRDREKEDGKGTLSTVITQPTTPQHIDHSSGSGHVSMPEQAESEHSTIPAPLDEEALPADAGTVSRPESTQTPKRLRTGGSPAGGLRLRAKRPPVMWISDTPRTGTQDVVDLCTPARGILPTRSGSMGGSSMVPDTNAMEHGKNSRKKPAAASKMGTKKPAAAAALGGTLKKPSANMKKPASQTPWTVVKVKQTCATKKSYLQAVFPCGSSKLIIGCERANHGQVIRDMLTFTESLMKGVTDERTWENSRYSLAVMRAVRDVQRGEVVVFVGGDALKMRDLKTLFADLSRSAAAASAPICVGSSTESACSTPASLDDSSTEALDWQEDALPDRPHGAEAERRLSAPEKKFLARCVVLLPELRQRDLQQHVAVVEGVEQGLLDYKNYKGRRPTNKDMKQKLQSASNALSNALLPTPAGLPASLPRARGGGCLDDDSESDGKRRRLSSGGELAVMLLAWTRAGRDACMISRIAQGDLDRAVMPRGYAASCLTSRKRQGGRAVMPDLQDPMRIGELAVMPALHLKDRDLATRPLAVMPVWTMHEGGLAGLPHLRDPPAVMMPSEARCILLARAFGVCFTMPAGHKPCDKRSYMRQHWLRLGKPQGSFVTWRESLTPAHLQDLFAHDMENATMEMRAAVQRARAQDAAAEEECEDEEEEEEEDEEDEEDPVVELAAKTEADRLERQALMESQAKEAAKEAAEKKAAKKAEEKKAAKESAEGKKAGAASAEEEKAGKESAKKKKKRAKSTMPVAEAVPADPAEPAEPAEKRRKLRRHVRATSSKKAEDADASKSQAEDAATAAPASKKEGGAARLSIKDAAQDAAEDADKKQAAEKQQATVSEMEKFERRYGRWCNACQRKIYWAKSYYSGPPWVHLKDADIWHALKCPNLWCAENAALRTDLGKHGIEFHMPYWKQASLQEPSLSGNVIEEYEKWLGPSRQSRSKQQRWVAGLTRVEAQVVAEMPRPRDYDEQEEGSEEERQVEKKEDECGQLCEEHGRPCCRKMYLGLRPHGSHYCEECVVRWYQDWDAAKKKDTSAVDGWVDLPEAKHARAVMPGRLGGGKLNGSGSDAREVGLGTRKLNGSGSDAREVGYTETEWLRLTGGTLAEATRRTGRGSKASKSSGDMTKTLWNALYYEPRAEDEEVKSFRCEKLLEFRAAGEDRKRSMIAEFMQNGKKMKAWHASVSESVKEMSEAKEGSVEGWADKDGIMQAYHLSWQDPNLEQKLSWLTEGLPVRDHRNANYAKAGYKEWYFSKETLKEVSATTLHAKELRADSSLGSLSSKPAAVVNVSQARQDFAALMKEAARVDREVHAELAKHREVERDAELAGDIPEMAELAKLKEDLETAQGRFDQVIMTSKRFLEDFSEQQAAEHTTSLSTSVQSVQQVCQRYHNQKNTVVRAVGRKRLTAARVSMDGTLTSIRAAQASVHAENMPVSAQPTDLLAASHQPFYAAGSQVLLRAWAWGGLSATTVQALARAALESGAQGGDLAVMAAAGCHGCHPGNISRDLCRKLVPLLASRPAFEVPCEVSTKEPQSGRMRLASESQHILLPHEILADVCSSLEAERLLGLSKREQFWKDFEESGAMQDRPELLEARAANMLPLILHTDGAPYTDTGSLLQLSMRSLLGEGPVTETQFLLAGLPKACTTTATWHPVYEAVVRSLECLYYGDISAMGDTYDRSWPETWKRWLMFGSCRVTQAPVGLVLGAAQTEWDHQLLRVPGISFHSVFLDFMHIFDAGVCQYFLGAVLEDIWWQLPGANKEQRLTALNQLLEATQEEMNVELPNRISDLVESQFASTAADYPVLKRVKARKTRQLVHVCVGMLEAVHQPTEYMETRLEAARHLSEAVRIIEACEAWCLPPNDAYRLAEGFTTFARLNSKLCKHHLAQNRFRYHMTIKFHLAIHLCQQARYLNPRKTWNYGSESFVGSIAALARSACTGNRPSGLSKAIIRRYNIVLGLLLARELLAKRGVQLDESAIRKALRRQGYFWLPKAQKRKYSAERRQERLRFARSVVQLSRARLREKLSFSMDGVLLSLPPRDPTDRRNYCAHGDGYMWRQRGEAGMERLAGQNPYPSQVPRARAVPLRGGLSEGGFRTVAFHKARKFTAEEWCRVVQTGKLQAAITALQPVQRHGPWKVLCDNEAFLHTAASRHAMAAKNITLWPVPASSPDLNPVEKFWAQHAGLQGSWVGMAVRPVVPHALTMQEVRHPRSLNFATERQVVVLREVHGCAWEDIRSRVRNLRGERPSLSLLKRVYKGFSQAKGRRPYKYQNCGRRPVKATKAVQKFLVQRLLALRMHCVCTSGTLQRELLAKRGVQLDESAIRKALRRQGYFWLPKAQKRKYSAERRQERLRFARSVVQLSRARLREKLSFSMDGVLLSLPPRDPTDRRNYCAHGDGYMWRQRGEAGMERLAGQNPYPSQVPRARAVPLWGGLSEGGFRTVAFHKARKFTAEEWCHVVQTGKLQAAITALQPVQRHGPWKVLCDNEAFLHTAASRHAMAAKNITLWPVPASSPDLNPVEKFWAWLRRRLRHLDREDLRRKRPPIGMLAFKRALVTLLLALAGAYGLQVTLTRESTDVEVTRVFRRVSIKVHPDKGGAAADAQRLNAARDAWVQASQGTKPPGRPAHAQAGPVSASSAVTNGREGLRIRSEAVLLTYQSWPAGEAPGAWQRFCVFVAASVTAWTVKHWAATMEQTSGGDCHLHLMVQFTSAVDCGSARFIFEGVRPNASPNDYLGEGVCRKKLQQSINRGMFYVWADKVGTLRLPSGETCVAANYEPCWTEARRTYQVLGKWPEALWKQRKLTSAKYEQYLFLTRDGVLARKRNLDAVREHEAALADAALIEATTKRLRANPEVYRAFPAVPAAEAWLATFREDRLRYPLLIVHGPSQTGKTEWVKSLFKRALELKVGSLDIFPEGMRAFDRDTHDGIILDDVRDLKFIAEHQDKLQGKYDTRVEFATTPGGTCAYRKYLFAVPVAVTINNSTRNLDFLRAHDWLGSERNRVLVHFPDILAQAVCVLGPIVRRSLGRVRFGSERVSRSGSWVGMAVRPVVPHALTMQEVRHPRSLNFATERQVVVLREVHGCAWEDIRSRVRNLRGERPSLSLLRRVYKGFSQAKGRRPYKYQNCGRRPVKATKAVQKFLVQRLLALRMHCVCTSGTLQRELLAKRGVQLDESAIRKALRRQGYFWLPKAQKRKYSAERRQERLRFARSVVQLTLGLAGMLSVFTF</sequence>
<feature type="region of interest" description="Disordered" evidence="1">
    <location>
        <begin position="1158"/>
        <end position="1184"/>
    </location>
</feature>
<feature type="region of interest" description="Disordered" evidence="1">
    <location>
        <begin position="2807"/>
        <end position="2833"/>
    </location>
</feature>
<dbReference type="InterPro" id="IPR001623">
    <property type="entry name" value="DnaJ_domain"/>
</dbReference>
<feature type="region of interest" description="Disordered" evidence="1">
    <location>
        <begin position="1251"/>
        <end position="1283"/>
    </location>
</feature>
<proteinExistence type="predicted"/>
<keyword evidence="4" id="KW-1185">Reference proteome</keyword>
<dbReference type="GO" id="GO:0003676">
    <property type="term" value="F:nucleic acid binding"/>
    <property type="evidence" value="ECO:0007669"/>
    <property type="project" value="InterPro"/>
</dbReference>
<dbReference type="Pfam" id="PF13358">
    <property type="entry name" value="DDE_3"/>
    <property type="match status" value="1"/>
</dbReference>
<dbReference type="InterPro" id="IPR038717">
    <property type="entry name" value="Tc1-like_DDE_dom"/>
</dbReference>
<organism evidence="3 4">
    <name type="scientific">Symbiodinium natans</name>
    <dbReference type="NCBI Taxonomy" id="878477"/>
    <lineage>
        <taxon>Eukaryota</taxon>
        <taxon>Sar</taxon>
        <taxon>Alveolata</taxon>
        <taxon>Dinophyceae</taxon>
        <taxon>Suessiales</taxon>
        <taxon>Symbiodiniaceae</taxon>
        <taxon>Symbiodinium</taxon>
    </lineage>
</organism>
<reference evidence="3" key="1">
    <citation type="submission" date="2021-02" db="EMBL/GenBank/DDBJ databases">
        <authorList>
            <person name="Dougan E. K."/>
            <person name="Rhodes N."/>
            <person name="Thang M."/>
            <person name="Chan C."/>
        </authorList>
    </citation>
    <scope>NUCLEOTIDE SEQUENCE</scope>
</reference>
<dbReference type="SUPFAM" id="SSF46565">
    <property type="entry name" value="Chaperone J-domain"/>
    <property type="match status" value="1"/>
</dbReference>
<dbReference type="InterPro" id="IPR036397">
    <property type="entry name" value="RNaseH_sf"/>
</dbReference>
<evidence type="ECO:0000313" key="3">
    <source>
        <dbReference type="EMBL" id="CAE7245576.1"/>
    </source>
</evidence>
<dbReference type="CDD" id="cd06257">
    <property type="entry name" value="DnaJ"/>
    <property type="match status" value="1"/>
</dbReference>
<feature type="compositionally biased region" description="Acidic residues" evidence="1">
    <location>
        <begin position="843"/>
        <end position="866"/>
    </location>
</feature>
<feature type="compositionally biased region" description="Basic and acidic residues" evidence="1">
    <location>
        <begin position="199"/>
        <end position="209"/>
    </location>
</feature>
<feature type="compositionally biased region" description="Basic residues" evidence="1">
    <location>
        <begin position="964"/>
        <end position="973"/>
    </location>
</feature>
<evidence type="ECO:0000259" key="2">
    <source>
        <dbReference type="Pfam" id="PF13358"/>
    </source>
</evidence>
<feature type="region of interest" description="Disordered" evidence="1">
    <location>
        <begin position="885"/>
        <end position="1036"/>
    </location>
</feature>
<dbReference type="EMBL" id="CAJNDS010001056">
    <property type="protein sequence ID" value="CAE7245576.1"/>
    <property type="molecule type" value="Genomic_DNA"/>
</dbReference>
<feature type="region of interest" description="Disordered" evidence="1">
    <location>
        <begin position="170"/>
        <end position="287"/>
    </location>
</feature>
<protein>
    <recommendedName>
        <fullName evidence="2">Tc1-like transposase DDE domain-containing protein</fullName>
    </recommendedName>
</protein>
<dbReference type="InterPro" id="IPR036869">
    <property type="entry name" value="J_dom_sf"/>
</dbReference>
<gene>
    <name evidence="3" type="ORF">SNAT2548_LOCUS11592</name>
</gene>